<sequence length="465" mass="52106">METRARTPIKRHVSLGDNGVAEKTKVEGERVLYLVLDSGLIDVKVFKEVLRKVSTVAYAWLIADYSKKANVYSTAYMYYCHPHGHYLANGAYKEVFKVFSSQKCRLEAISVMDISAIEAAECRLSRGGPLGPLLSHATEQGMCPNFLRIYDVFLAYEQPRSDLWGSKTNRKPAELLTETNHNPGAFICQEDPLVSSSDECNRLFQYIRMEFCDGGDLEDFIGLQRNKTLPLATVSGAIFLSNASQLLSEDIGRADLRKDPGSNIVLHYLLEDVCFVFQMPASFSYWVKLADFGAADSNPENLGSPVTIDQFTTLENTPVEFLLEGDAAKQSYAADTFCLGLCVLHLFTGCAPYEEILEHVTCPAELLKDLKFIWMSPRKNSGFSVIKSVARGDDENTLCHSLYRFVVLFGLPMQNPNERNGIDKVWQLLLKHLRPDDPALSHPQRRPRRTRGAGVAERHAKSTKS</sequence>
<evidence type="ECO:0000313" key="4">
    <source>
        <dbReference type="Proteomes" id="UP001160483"/>
    </source>
</evidence>
<gene>
    <name evidence="3" type="ORF">PBS003_LOCUS4624</name>
</gene>
<evidence type="ECO:0000313" key="3">
    <source>
        <dbReference type="EMBL" id="CAH0477899.1"/>
    </source>
</evidence>
<dbReference type="SUPFAM" id="SSF56112">
    <property type="entry name" value="Protein kinase-like (PK-like)"/>
    <property type="match status" value="1"/>
</dbReference>
<accession>A0AAU9KZN2</accession>
<organism evidence="3 4">
    <name type="scientific">Peronospora belbahrii</name>
    <dbReference type="NCBI Taxonomy" id="622444"/>
    <lineage>
        <taxon>Eukaryota</taxon>
        <taxon>Sar</taxon>
        <taxon>Stramenopiles</taxon>
        <taxon>Oomycota</taxon>
        <taxon>Peronosporomycetes</taxon>
        <taxon>Peronosporales</taxon>
        <taxon>Peronosporaceae</taxon>
        <taxon>Peronospora</taxon>
    </lineage>
</organism>
<evidence type="ECO:0000256" key="1">
    <source>
        <dbReference type="SAM" id="MobiDB-lite"/>
    </source>
</evidence>
<feature type="domain" description="Protein kinase" evidence="2">
    <location>
        <begin position="81"/>
        <end position="440"/>
    </location>
</feature>
<dbReference type="EMBL" id="CAKKTJ010000199">
    <property type="protein sequence ID" value="CAH0477899.1"/>
    <property type="molecule type" value="Genomic_DNA"/>
</dbReference>
<dbReference type="GO" id="GO:0004672">
    <property type="term" value="F:protein kinase activity"/>
    <property type="evidence" value="ECO:0007669"/>
    <property type="project" value="InterPro"/>
</dbReference>
<reference evidence="3" key="1">
    <citation type="submission" date="2021-11" db="EMBL/GenBank/DDBJ databases">
        <authorList>
            <person name="Islam A."/>
            <person name="Islam S."/>
            <person name="Flora M.S."/>
            <person name="Rahman M."/>
            <person name="Ziaur R.M."/>
            <person name="Epstein J.H."/>
            <person name="Hassan M."/>
            <person name="Klassen M."/>
            <person name="Woodard K."/>
            <person name="Webb A."/>
            <person name="Webby R.J."/>
            <person name="El Zowalaty M.E."/>
        </authorList>
    </citation>
    <scope>NUCLEOTIDE SEQUENCE</scope>
    <source>
        <strain evidence="3">Pbs3</strain>
    </source>
</reference>
<name>A0AAU9KZN2_9STRA</name>
<dbReference type="AlphaFoldDB" id="A0AAU9KZN2"/>
<dbReference type="InterPro" id="IPR000719">
    <property type="entry name" value="Prot_kinase_dom"/>
</dbReference>
<dbReference type="GO" id="GO:0005524">
    <property type="term" value="F:ATP binding"/>
    <property type="evidence" value="ECO:0007669"/>
    <property type="project" value="InterPro"/>
</dbReference>
<feature type="region of interest" description="Disordered" evidence="1">
    <location>
        <begin position="437"/>
        <end position="465"/>
    </location>
</feature>
<dbReference type="Proteomes" id="UP001160483">
    <property type="component" value="Unassembled WGS sequence"/>
</dbReference>
<comment type="caution">
    <text evidence="3">The sequence shown here is derived from an EMBL/GenBank/DDBJ whole genome shotgun (WGS) entry which is preliminary data.</text>
</comment>
<dbReference type="PROSITE" id="PS50011">
    <property type="entry name" value="PROTEIN_KINASE_DOM"/>
    <property type="match status" value="1"/>
</dbReference>
<proteinExistence type="predicted"/>
<feature type="compositionally biased region" description="Basic and acidic residues" evidence="1">
    <location>
        <begin position="456"/>
        <end position="465"/>
    </location>
</feature>
<evidence type="ECO:0000259" key="2">
    <source>
        <dbReference type="PROSITE" id="PS50011"/>
    </source>
</evidence>
<protein>
    <recommendedName>
        <fullName evidence="2">Protein kinase domain-containing protein</fullName>
    </recommendedName>
</protein>
<dbReference type="Gene3D" id="1.10.510.10">
    <property type="entry name" value="Transferase(Phosphotransferase) domain 1"/>
    <property type="match status" value="1"/>
</dbReference>
<dbReference type="InterPro" id="IPR011009">
    <property type="entry name" value="Kinase-like_dom_sf"/>
</dbReference>